<evidence type="ECO:0000256" key="1">
    <source>
        <dbReference type="SAM" id="MobiDB-lite"/>
    </source>
</evidence>
<gene>
    <name evidence="2" type="ORF">FISHEDRAFT_73132</name>
</gene>
<keyword evidence="3" id="KW-1185">Reference proteome</keyword>
<name>A0A0D7AGE2_9AGAR</name>
<feature type="non-terminal residue" evidence="2">
    <location>
        <position position="308"/>
    </location>
</feature>
<dbReference type="Proteomes" id="UP000054144">
    <property type="component" value="Unassembled WGS sequence"/>
</dbReference>
<organism evidence="2 3">
    <name type="scientific">Fistulina hepatica ATCC 64428</name>
    <dbReference type="NCBI Taxonomy" id="1128425"/>
    <lineage>
        <taxon>Eukaryota</taxon>
        <taxon>Fungi</taxon>
        <taxon>Dikarya</taxon>
        <taxon>Basidiomycota</taxon>
        <taxon>Agaricomycotina</taxon>
        <taxon>Agaricomycetes</taxon>
        <taxon>Agaricomycetidae</taxon>
        <taxon>Agaricales</taxon>
        <taxon>Fistulinaceae</taxon>
        <taxon>Fistulina</taxon>
    </lineage>
</organism>
<dbReference type="AlphaFoldDB" id="A0A0D7AGE2"/>
<accession>A0A0D7AGE2</accession>
<feature type="region of interest" description="Disordered" evidence="1">
    <location>
        <begin position="234"/>
        <end position="308"/>
    </location>
</feature>
<sequence>MLSAHPRLSCSVPASSHVELRSQAPETGIPSAASSPVFRESRSCDAELPLDALDGLEQARAKSLASDSVREVFTTSATRAATPATVLPPARSKVHGSSSGELCPVSRINTKPSAASRASSASPVRSLVKILTSPRYIEHVTSPSSRMAPPSSVVPFRCLDDHLECLGGVSARALSLNSGRGAITLEGLNRRAVYSLASRGLAVSGFQSKAPPDLLARSPGAPETRVAHSAVMSLHESSSASVPPPSAPSPHVQSAPPTQCPVAPRDIIYSTVDHRPSLPHRSVAQVRSSGLSNESDTSIAGVSSPGNG</sequence>
<reference evidence="2 3" key="1">
    <citation type="journal article" date="2015" name="Fungal Genet. Biol.">
        <title>Evolution of novel wood decay mechanisms in Agaricales revealed by the genome sequences of Fistulina hepatica and Cylindrobasidium torrendii.</title>
        <authorList>
            <person name="Floudas D."/>
            <person name="Held B.W."/>
            <person name="Riley R."/>
            <person name="Nagy L.G."/>
            <person name="Koehler G."/>
            <person name="Ransdell A.S."/>
            <person name="Younus H."/>
            <person name="Chow J."/>
            <person name="Chiniquy J."/>
            <person name="Lipzen A."/>
            <person name="Tritt A."/>
            <person name="Sun H."/>
            <person name="Haridas S."/>
            <person name="LaButti K."/>
            <person name="Ohm R.A."/>
            <person name="Kues U."/>
            <person name="Blanchette R.A."/>
            <person name="Grigoriev I.V."/>
            <person name="Minto R.E."/>
            <person name="Hibbett D.S."/>
        </authorList>
    </citation>
    <scope>NUCLEOTIDE SEQUENCE [LARGE SCALE GENOMIC DNA]</scope>
    <source>
        <strain evidence="2 3">ATCC 64428</strain>
    </source>
</reference>
<dbReference type="EMBL" id="KN881784">
    <property type="protein sequence ID" value="KIY48951.1"/>
    <property type="molecule type" value="Genomic_DNA"/>
</dbReference>
<evidence type="ECO:0000313" key="3">
    <source>
        <dbReference type="Proteomes" id="UP000054144"/>
    </source>
</evidence>
<feature type="region of interest" description="Disordered" evidence="1">
    <location>
        <begin position="19"/>
        <end position="40"/>
    </location>
</feature>
<feature type="compositionally biased region" description="Polar residues" evidence="1">
    <location>
        <begin position="285"/>
        <end position="308"/>
    </location>
</feature>
<evidence type="ECO:0000313" key="2">
    <source>
        <dbReference type="EMBL" id="KIY48951.1"/>
    </source>
</evidence>
<protein>
    <submittedName>
        <fullName evidence="2">Uncharacterized protein</fullName>
    </submittedName>
</protein>
<proteinExistence type="predicted"/>